<dbReference type="InterPro" id="IPR038732">
    <property type="entry name" value="HpyO/CreE_NAD-binding"/>
</dbReference>
<feature type="domain" description="FAD-dependent urate hydroxylase HpyO/Asp monooxygenase CreE-like FAD/NAD(P)-binding" evidence="1">
    <location>
        <begin position="24"/>
        <end position="186"/>
    </location>
</feature>
<dbReference type="Gene3D" id="3.50.50.60">
    <property type="entry name" value="FAD/NAD(P)-binding domain"/>
    <property type="match status" value="1"/>
</dbReference>
<dbReference type="InterPro" id="IPR036188">
    <property type="entry name" value="FAD/NAD-bd_sf"/>
</dbReference>
<dbReference type="Proteomes" id="UP001239462">
    <property type="component" value="Unassembled WGS sequence"/>
</dbReference>
<proteinExistence type="predicted"/>
<evidence type="ECO:0000313" key="2">
    <source>
        <dbReference type="EMBL" id="MDM4018318.1"/>
    </source>
</evidence>
<dbReference type="EMBL" id="JASZZN010000020">
    <property type="protein sequence ID" value="MDM4018318.1"/>
    <property type="molecule type" value="Genomic_DNA"/>
</dbReference>
<dbReference type="Pfam" id="PF13454">
    <property type="entry name" value="NAD_binding_9"/>
    <property type="match status" value="1"/>
</dbReference>
<evidence type="ECO:0000259" key="1">
    <source>
        <dbReference type="Pfam" id="PF13454"/>
    </source>
</evidence>
<accession>A0ABT7PPA1</accession>
<evidence type="ECO:0000313" key="3">
    <source>
        <dbReference type="Proteomes" id="UP001239462"/>
    </source>
</evidence>
<sequence length="550" mass="61212">MSTVTYSTDQIIDTRAFGPSVRVAVIGCGPRGSYCLESLLRQIKANGGSGDIEITIFEPSKFPGAGIVYDPRQPHYLRMNLAAGQIDFWSLDNDKHAKNRRHLSLLRWLDKHHPQHAYADAYVPRAVVGEYLHECYQTTIEELSKYCHVERVTQKVNDLRRERATWVVTTEEQRQVFDEVVITVGHEGLRCSGRVGVTGSASCDTPVSSFPFSSLSGDRAKLSGDVFVTGFGLTAIDSVLSLTEGRGGKFLRNGNRLCYVPQGNEPNRIHLVSRSGRPMLAKPTEKVEPIDDSFWDPYREQLGELRQQVGQIDFRRQLWPIVCQSAAALLNRNGIDESGASVGDWFRRWGRYSMNHSLAVRAMITSWLVATAQRPYDAPAALGTAWRTLYPQMVTLISHGGLIPKSWPAYSRTAAEMERIAFGPPAESIEKVVTLARQGILRCSCQRDEPTPSSENVIAVLAKPNEPEENGLIDKLVQQGYLQHDPMTGAIAVDEEGRADAPRGTKNLAVFGRCTEGIIIGNDTLSRSLHPHLERWAATMITRRSRPVTF</sequence>
<organism evidence="2 3">
    <name type="scientific">Roseiconus lacunae</name>
    <dbReference type="NCBI Taxonomy" id="2605694"/>
    <lineage>
        <taxon>Bacteria</taxon>
        <taxon>Pseudomonadati</taxon>
        <taxon>Planctomycetota</taxon>
        <taxon>Planctomycetia</taxon>
        <taxon>Pirellulales</taxon>
        <taxon>Pirellulaceae</taxon>
        <taxon>Roseiconus</taxon>
    </lineage>
</organism>
<name>A0ABT7PPA1_9BACT</name>
<dbReference type="PANTHER" id="PTHR40254">
    <property type="entry name" value="BLR0577 PROTEIN"/>
    <property type="match status" value="1"/>
</dbReference>
<gene>
    <name evidence="2" type="ORF">QTN89_22900</name>
</gene>
<protein>
    <submittedName>
        <fullName evidence="2">FAD/NAD(P)-binding protein</fullName>
    </submittedName>
</protein>
<comment type="caution">
    <text evidence="2">The sequence shown here is derived from an EMBL/GenBank/DDBJ whole genome shotgun (WGS) entry which is preliminary data.</text>
</comment>
<keyword evidence="3" id="KW-1185">Reference proteome</keyword>
<dbReference type="InterPro" id="IPR052189">
    <property type="entry name" value="L-asp_N-monooxygenase_NS-form"/>
</dbReference>
<dbReference type="PANTHER" id="PTHR40254:SF1">
    <property type="entry name" value="BLR0577 PROTEIN"/>
    <property type="match status" value="1"/>
</dbReference>
<reference evidence="2 3" key="1">
    <citation type="submission" date="2023-06" db="EMBL/GenBank/DDBJ databases">
        <title>Roseiconus lacunae JC819 isolated from Gulf of Mannar region, Tamil Nadu.</title>
        <authorList>
            <person name="Pk S."/>
            <person name="Ch S."/>
            <person name="Ch V.R."/>
        </authorList>
    </citation>
    <scope>NUCLEOTIDE SEQUENCE [LARGE SCALE GENOMIC DNA]</scope>
    <source>
        <strain evidence="2 3">JC819</strain>
    </source>
</reference>
<dbReference type="RefSeq" id="WP_289166092.1">
    <property type="nucleotide sequence ID" value="NZ_JASZZN010000020.1"/>
</dbReference>
<dbReference type="SUPFAM" id="SSF51905">
    <property type="entry name" value="FAD/NAD(P)-binding domain"/>
    <property type="match status" value="1"/>
</dbReference>